<reference evidence="2" key="1">
    <citation type="journal article" date="2023" name="Front. Plant Sci.">
        <title>Chromosomal-level genome assembly of Melastoma candidum provides insights into trichome evolution.</title>
        <authorList>
            <person name="Zhong Y."/>
            <person name="Wu W."/>
            <person name="Sun C."/>
            <person name="Zou P."/>
            <person name="Liu Y."/>
            <person name="Dai S."/>
            <person name="Zhou R."/>
        </authorList>
    </citation>
    <scope>NUCLEOTIDE SEQUENCE [LARGE SCALE GENOMIC DNA]</scope>
</reference>
<accession>A0ACB9QQN9</accession>
<protein>
    <submittedName>
        <fullName evidence="1">Uncharacterized protein</fullName>
    </submittedName>
</protein>
<evidence type="ECO:0000313" key="1">
    <source>
        <dbReference type="EMBL" id="KAI4367459.1"/>
    </source>
</evidence>
<dbReference type="EMBL" id="CM042885">
    <property type="protein sequence ID" value="KAI4367459.1"/>
    <property type="molecule type" value="Genomic_DNA"/>
</dbReference>
<comment type="caution">
    <text evidence="1">The sequence shown here is derived from an EMBL/GenBank/DDBJ whole genome shotgun (WGS) entry which is preliminary data.</text>
</comment>
<organism evidence="1 2">
    <name type="scientific">Melastoma candidum</name>
    <dbReference type="NCBI Taxonomy" id="119954"/>
    <lineage>
        <taxon>Eukaryota</taxon>
        <taxon>Viridiplantae</taxon>
        <taxon>Streptophyta</taxon>
        <taxon>Embryophyta</taxon>
        <taxon>Tracheophyta</taxon>
        <taxon>Spermatophyta</taxon>
        <taxon>Magnoliopsida</taxon>
        <taxon>eudicotyledons</taxon>
        <taxon>Gunneridae</taxon>
        <taxon>Pentapetalae</taxon>
        <taxon>rosids</taxon>
        <taxon>malvids</taxon>
        <taxon>Myrtales</taxon>
        <taxon>Melastomataceae</taxon>
        <taxon>Melastomatoideae</taxon>
        <taxon>Melastomateae</taxon>
        <taxon>Melastoma</taxon>
    </lineage>
</organism>
<sequence length="219" mass="24672">MYRTWPILAASGARASLRLESEMDFGQLKEALESQSYGKVADICDNLMLQVAADGVAFQDEWPYSIHLLGHIYADDINSARFLWKTIPAAIKESQPEVVAAWRIGQRLWTQDYAGVYEAIRGFDWSPETCGLVASFAEVYIKKMFQLLSSAYSTIGLLDAARFLGMSEEDTANYVVQQGWLVDASSKMLMVKQQAVTVDQKLDASKLQRLTEFVFHLEH</sequence>
<gene>
    <name evidence="1" type="ORF">MLD38_023195</name>
</gene>
<keyword evidence="2" id="KW-1185">Reference proteome</keyword>
<evidence type="ECO:0000313" key="2">
    <source>
        <dbReference type="Proteomes" id="UP001057402"/>
    </source>
</evidence>
<proteinExistence type="predicted"/>
<name>A0ACB9QQN9_9MYRT</name>
<dbReference type="Proteomes" id="UP001057402">
    <property type="component" value="Chromosome 6"/>
</dbReference>